<accession>A0A5N5X559</accession>
<dbReference type="InterPro" id="IPR013658">
    <property type="entry name" value="SGL"/>
</dbReference>
<reference evidence="2 3" key="1">
    <citation type="submission" date="2019-04" db="EMBL/GenBank/DDBJ databases">
        <title>Friends and foes A comparative genomics study of 23 Aspergillus species from section Flavi.</title>
        <authorList>
            <consortium name="DOE Joint Genome Institute"/>
            <person name="Kjaerbolling I."/>
            <person name="Vesth T."/>
            <person name="Frisvad J.C."/>
            <person name="Nybo J.L."/>
            <person name="Theobald S."/>
            <person name="Kildgaard S."/>
            <person name="Isbrandt T."/>
            <person name="Kuo A."/>
            <person name="Sato A."/>
            <person name="Lyhne E.K."/>
            <person name="Kogle M.E."/>
            <person name="Wiebenga A."/>
            <person name="Kun R.S."/>
            <person name="Lubbers R.J."/>
            <person name="Makela M.R."/>
            <person name="Barry K."/>
            <person name="Chovatia M."/>
            <person name="Clum A."/>
            <person name="Daum C."/>
            <person name="Haridas S."/>
            <person name="He G."/>
            <person name="LaButti K."/>
            <person name="Lipzen A."/>
            <person name="Mondo S."/>
            <person name="Riley R."/>
            <person name="Salamov A."/>
            <person name="Simmons B.A."/>
            <person name="Magnuson J.K."/>
            <person name="Henrissat B."/>
            <person name="Mortensen U.H."/>
            <person name="Larsen T.O."/>
            <person name="Devries R.P."/>
            <person name="Grigoriev I.V."/>
            <person name="Machida M."/>
            <person name="Baker S.E."/>
            <person name="Andersen M.R."/>
        </authorList>
    </citation>
    <scope>NUCLEOTIDE SEQUENCE [LARGE SCALE GENOMIC DNA]</scope>
    <source>
        <strain evidence="2 3">CBS 151.66</strain>
    </source>
</reference>
<protein>
    <recommendedName>
        <fullName evidence="1">SMP-30/Gluconolactonase/LRE-like region domain-containing protein</fullName>
    </recommendedName>
</protein>
<evidence type="ECO:0000259" key="1">
    <source>
        <dbReference type="Pfam" id="PF08450"/>
    </source>
</evidence>
<dbReference type="OrthoDB" id="423498at2759"/>
<dbReference type="Gene3D" id="2.120.10.30">
    <property type="entry name" value="TolB, C-terminal domain"/>
    <property type="match status" value="1"/>
</dbReference>
<keyword evidence="3" id="KW-1185">Reference proteome</keyword>
<dbReference type="InterPro" id="IPR052988">
    <property type="entry name" value="Oryzine_lactonohydrolase"/>
</dbReference>
<feature type="domain" description="SMP-30/Gluconolactonase/LRE-like region" evidence="1">
    <location>
        <begin position="301"/>
        <end position="357"/>
    </location>
</feature>
<organism evidence="2 3">
    <name type="scientific">Aspergillus leporis</name>
    <dbReference type="NCBI Taxonomy" id="41062"/>
    <lineage>
        <taxon>Eukaryota</taxon>
        <taxon>Fungi</taxon>
        <taxon>Dikarya</taxon>
        <taxon>Ascomycota</taxon>
        <taxon>Pezizomycotina</taxon>
        <taxon>Eurotiomycetes</taxon>
        <taxon>Eurotiomycetidae</taxon>
        <taxon>Eurotiales</taxon>
        <taxon>Aspergillaceae</taxon>
        <taxon>Aspergillus</taxon>
        <taxon>Aspergillus subgen. Circumdati</taxon>
    </lineage>
</organism>
<dbReference type="Proteomes" id="UP000326565">
    <property type="component" value="Unassembled WGS sequence"/>
</dbReference>
<dbReference type="PANTHER" id="PTHR47064">
    <property type="entry name" value="PUTATIVE (AFU_ORTHOLOGUE AFUA_1G08990)-RELATED"/>
    <property type="match status" value="1"/>
</dbReference>
<dbReference type="PANTHER" id="PTHR47064:SF2">
    <property type="entry name" value="SMP-30_GLUCONOLACTONASE_LRE-LIKE REGION DOMAIN-CONTAINING PROTEIN-RELATED"/>
    <property type="match status" value="1"/>
</dbReference>
<dbReference type="Pfam" id="PF08450">
    <property type="entry name" value="SGL"/>
    <property type="match status" value="1"/>
</dbReference>
<dbReference type="AlphaFoldDB" id="A0A5N5X559"/>
<dbReference type="EMBL" id="ML732188">
    <property type="protein sequence ID" value="KAB8075893.1"/>
    <property type="molecule type" value="Genomic_DNA"/>
</dbReference>
<sequence length="403" mass="44010">MAYRWEHLTPFIRDAIFGMLTCVAITATVPRTLTYLLPDNFTSSINGNFLEGTWTSDPTIQRFLAREEGSVVVCYTPVTAPFCGSSLSARLVADWPGRGAFFEGGIYIPALHEVWFTSTYANYPSPGWITAYNLVTDTFRHIPQIKYGAGGVYHAQDDRVYIGAIPPTPGVTAINPVTLSTSTIFNSYFGLEFSCVDDLVWVNHSSTGRPYMFFTTFFTSLEPEGSVVPIDRPIQLPNGVWRWDPVEQALRPVITRLDIPIPNGIAVSPDQRTLYVTDSLGIAAGGVAGGNAGYAPTAGPNTYVYDLDEDMLPINRRVFALARSGYPDGIHVDDYGCVWTAEGEGIVVRNPQGTILALFPQEVFGVHEGQIANFALANDTLVVAAMDRLYVVRLGVVVATGQT</sequence>
<name>A0A5N5X559_9EURO</name>
<evidence type="ECO:0000313" key="2">
    <source>
        <dbReference type="EMBL" id="KAB8075893.1"/>
    </source>
</evidence>
<dbReference type="InterPro" id="IPR011042">
    <property type="entry name" value="6-blade_b-propeller_TolB-like"/>
</dbReference>
<dbReference type="SUPFAM" id="SSF63829">
    <property type="entry name" value="Calcium-dependent phosphotriesterase"/>
    <property type="match status" value="1"/>
</dbReference>
<proteinExistence type="predicted"/>
<gene>
    <name evidence="2" type="ORF">BDV29DRAFT_189891</name>
</gene>
<evidence type="ECO:0000313" key="3">
    <source>
        <dbReference type="Proteomes" id="UP000326565"/>
    </source>
</evidence>